<evidence type="ECO:0000313" key="1">
    <source>
        <dbReference type="EMBL" id="CAG7823977.1"/>
    </source>
</evidence>
<accession>A0A8J2PCP4</accession>
<dbReference type="EMBL" id="CAJVCH010531251">
    <property type="protein sequence ID" value="CAG7823977.1"/>
    <property type="molecule type" value="Genomic_DNA"/>
</dbReference>
<keyword evidence="2" id="KW-1185">Reference proteome</keyword>
<protein>
    <submittedName>
        <fullName evidence="1">Uncharacterized protein</fullName>
    </submittedName>
</protein>
<name>A0A8J2PCP4_9HEXA</name>
<feature type="non-terminal residue" evidence="1">
    <location>
        <position position="1"/>
    </location>
</feature>
<comment type="caution">
    <text evidence="1">The sequence shown here is derived from an EMBL/GenBank/DDBJ whole genome shotgun (WGS) entry which is preliminary data.</text>
</comment>
<evidence type="ECO:0000313" key="2">
    <source>
        <dbReference type="Proteomes" id="UP000708208"/>
    </source>
</evidence>
<sequence length="18" mass="2104">MASLFTSHFRPSVRLQNL</sequence>
<dbReference type="AlphaFoldDB" id="A0A8J2PCP4"/>
<gene>
    <name evidence="1" type="ORF">AFUS01_LOCUS34162</name>
</gene>
<proteinExistence type="predicted"/>
<reference evidence="1" key="1">
    <citation type="submission" date="2021-06" db="EMBL/GenBank/DDBJ databases">
        <authorList>
            <person name="Hodson N. C."/>
            <person name="Mongue J. A."/>
            <person name="Jaron S. K."/>
        </authorList>
    </citation>
    <scope>NUCLEOTIDE SEQUENCE</scope>
</reference>
<dbReference type="Proteomes" id="UP000708208">
    <property type="component" value="Unassembled WGS sequence"/>
</dbReference>
<organism evidence="1 2">
    <name type="scientific">Allacma fusca</name>
    <dbReference type="NCBI Taxonomy" id="39272"/>
    <lineage>
        <taxon>Eukaryota</taxon>
        <taxon>Metazoa</taxon>
        <taxon>Ecdysozoa</taxon>
        <taxon>Arthropoda</taxon>
        <taxon>Hexapoda</taxon>
        <taxon>Collembola</taxon>
        <taxon>Symphypleona</taxon>
        <taxon>Sminthuridae</taxon>
        <taxon>Allacma</taxon>
    </lineage>
</organism>